<feature type="transmembrane region" description="Helical" evidence="2">
    <location>
        <begin position="81"/>
        <end position="107"/>
    </location>
</feature>
<keyword evidence="4" id="KW-1185">Reference proteome</keyword>
<dbReference type="GeneTree" id="ENSGT01120000273486"/>
<dbReference type="Ensembl" id="ENSOMYT00000149116.1">
    <property type="protein sequence ID" value="ENSOMYP00000110786.1"/>
    <property type="gene ID" value="ENSOMYG00000048310.1"/>
</dbReference>
<proteinExistence type="predicted"/>
<keyword evidence="2" id="KW-0812">Transmembrane</keyword>
<feature type="region of interest" description="Disordered" evidence="1">
    <location>
        <begin position="1"/>
        <end position="68"/>
    </location>
</feature>
<organism evidence="3 4">
    <name type="scientific">Oncorhynchus mykiss</name>
    <name type="common">Rainbow trout</name>
    <name type="synonym">Salmo gairdneri</name>
    <dbReference type="NCBI Taxonomy" id="8022"/>
    <lineage>
        <taxon>Eukaryota</taxon>
        <taxon>Metazoa</taxon>
        <taxon>Chordata</taxon>
        <taxon>Craniata</taxon>
        <taxon>Vertebrata</taxon>
        <taxon>Euteleostomi</taxon>
        <taxon>Actinopterygii</taxon>
        <taxon>Neopterygii</taxon>
        <taxon>Teleostei</taxon>
        <taxon>Protacanthopterygii</taxon>
        <taxon>Salmoniformes</taxon>
        <taxon>Salmonidae</taxon>
        <taxon>Salmoninae</taxon>
        <taxon>Oncorhynchus</taxon>
    </lineage>
</organism>
<accession>A0A8K9WMM1</accession>
<dbReference type="AlphaFoldDB" id="A0A8K9WMM1"/>
<evidence type="ECO:0000256" key="1">
    <source>
        <dbReference type="SAM" id="MobiDB-lite"/>
    </source>
</evidence>
<feature type="transmembrane region" description="Helical" evidence="2">
    <location>
        <begin position="155"/>
        <end position="178"/>
    </location>
</feature>
<evidence type="ECO:0000313" key="4">
    <source>
        <dbReference type="Proteomes" id="UP000694395"/>
    </source>
</evidence>
<sequence>MSRYLERDEYDEMHNSRERDCTHDRGSSSHEERDRERQGERERQKRDKMDERYRDEKGSGDDRRDREKDYSDRHCFHSIFYLFYSGLCQIMEVFVNLLIVICSGVSYSNSGGYRDLANLGGLYQYYYGGQAFTGAYKDRVKELDKLFHQLKLPPYIFSMACRGALMVYACITLGLGVLRVCSPPTVNIKDTNIGLRSNSVKQL</sequence>
<protein>
    <submittedName>
        <fullName evidence="3">Uncharacterized protein</fullName>
    </submittedName>
</protein>
<name>A0A8K9WMM1_ONCMY</name>
<evidence type="ECO:0000313" key="3">
    <source>
        <dbReference type="Ensembl" id="ENSOMYP00000110786.1"/>
    </source>
</evidence>
<reference evidence="3" key="3">
    <citation type="submission" date="2025-09" db="UniProtKB">
        <authorList>
            <consortium name="Ensembl"/>
        </authorList>
    </citation>
    <scope>IDENTIFICATION</scope>
</reference>
<keyword evidence="2" id="KW-1133">Transmembrane helix</keyword>
<reference evidence="3" key="2">
    <citation type="submission" date="2025-08" db="UniProtKB">
        <authorList>
            <consortium name="Ensembl"/>
        </authorList>
    </citation>
    <scope>IDENTIFICATION</scope>
</reference>
<dbReference type="Proteomes" id="UP000694395">
    <property type="component" value="Chromosome 6"/>
</dbReference>
<evidence type="ECO:0000256" key="2">
    <source>
        <dbReference type="SAM" id="Phobius"/>
    </source>
</evidence>
<reference evidence="3" key="1">
    <citation type="submission" date="2020-07" db="EMBL/GenBank/DDBJ databases">
        <title>A long reads based de novo assembly of the rainbow trout Arlee double haploid line genome.</title>
        <authorList>
            <person name="Gao G."/>
            <person name="Palti Y."/>
        </authorList>
    </citation>
    <scope>NUCLEOTIDE SEQUENCE [LARGE SCALE GENOMIC DNA]</scope>
</reference>
<keyword evidence="2" id="KW-0472">Membrane</keyword>